<feature type="transmembrane region" description="Helical" evidence="8">
    <location>
        <begin position="56"/>
        <end position="74"/>
    </location>
</feature>
<dbReference type="PANTHER" id="PTHR36122:SF2">
    <property type="entry name" value="NICOTINAMIDE RIBOSIDE TRANSPORTER PNUC"/>
    <property type="match status" value="1"/>
</dbReference>
<organism evidence="9 10">
    <name type="scientific">Pseudolactococcus plantarum</name>
    <dbReference type="NCBI Taxonomy" id="1365"/>
    <lineage>
        <taxon>Bacteria</taxon>
        <taxon>Bacillati</taxon>
        <taxon>Bacillota</taxon>
        <taxon>Bacilli</taxon>
        <taxon>Lactobacillales</taxon>
        <taxon>Streptococcaceae</taxon>
        <taxon>Pseudolactococcus</taxon>
    </lineage>
</organism>
<feature type="transmembrane region" description="Helical" evidence="8">
    <location>
        <begin position="220"/>
        <end position="242"/>
    </location>
</feature>
<accession>A0A2A5S110</accession>
<dbReference type="EMBL" id="JXJX01000005">
    <property type="protein sequence ID" value="PCS07217.1"/>
    <property type="molecule type" value="Genomic_DNA"/>
</dbReference>
<dbReference type="GO" id="GO:0034257">
    <property type="term" value="F:nicotinamide riboside transmembrane transporter activity"/>
    <property type="evidence" value="ECO:0007669"/>
    <property type="project" value="InterPro"/>
</dbReference>
<reference evidence="9 10" key="1">
    <citation type="submission" date="2014-12" db="EMBL/GenBank/DDBJ databases">
        <title>Draft genome sequences of 10 type strains of Lactococcus.</title>
        <authorList>
            <person name="Sun Z."/>
            <person name="Zhong Z."/>
            <person name="Liu W."/>
            <person name="Zhang W."/>
            <person name="Zhang H."/>
        </authorList>
    </citation>
    <scope>NUCLEOTIDE SEQUENCE [LARGE SCALE GENOMIC DNA]</scope>
    <source>
        <strain evidence="9 10">DSM 20686</strain>
    </source>
</reference>
<dbReference type="Proteomes" id="UP000242246">
    <property type="component" value="Unassembled WGS sequence"/>
</dbReference>
<feature type="transmembrane region" description="Helical" evidence="8">
    <location>
        <begin position="33"/>
        <end position="50"/>
    </location>
</feature>
<evidence type="ECO:0000313" key="10">
    <source>
        <dbReference type="Proteomes" id="UP000242246"/>
    </source>
</evidence>
<comment type="subcellular location">
    <subcellularLocation>
        <location evidence="1">Cell membrane</location>
        <topology evidence="1">Multi-pass membrane protein</topology>
    </subcellularLocation>
</comment>
<dbReference type="RefSeq" id="WP_068161221.1">
    <property type="nucleotide sequence ID" value="NZ_JXJX01000005.1"/>
</dbReference>
<dbReference type="OrthoDB" id="9791248at2"/>
<keyword evidence="5 8" id="KW-0812">Transmembrane</keyword>
<dbReference type="PANTHER" id="PTHR36122">
    <property type="entry name" value="NICOTINAMIDE RIBOSIDE TRANSPORTER PNUC"/>
    <property type="match status" value="1"/>
</dbReference>
<sequence>MHTKLSTLAIGLKKCLTPKVVFQELGSLSRQDYLLLAILLVSQVVAFIFSGTFDTMSILSLIVGVVTIMNLILVNRGRLTNFTFGIIATVFWLIVAAQTRLVGDVFSQSYYLIMQFIGIYAWQKDMLSTHKAEVTPKKITMTRAMIAILGFAILYGLVLLTSHHLGGQQIVLDATLLPLAIISQLLMTYGYRSQWIGWLLIDAINVIIWFNTWQSTGNSVFGMFILQIAMLVNAVYGAYIWFHKTAAGEK</sequence>
<evidence type="ECO:0000313" key="9">
    <source>
        <dbReference type="EMBL" id="PCS07217.1"/>
    </source>
</evidence>
<feature type="transmembrane region" description="Helical" evidence="8">
    <location>
        <begin position="144"/>
        <end position="164"/>
    </location>
</feature>
<dbReference type="InterPro" id="IPR006419">
    <property type="entry name" value="NMN_transpt_PnuC"/>
</dbReference>
<protein>
    <submittedName>
        <fullName evidence="9">Ribosyl nicotinamide transporter</fullName>
    </submittedName>
</protein>
<name>A0A2A5S110_9LACT</name>
<comment type="caution">
    <text evidence="9">The sequence shown here is derived from an EMBL/GenBank/DDBJ whole genome shotgun (WGS) entry which is preliminary data.</text>
</comment>
<dbReference type="GO" id="GO:0005886">
    <property type="term" value="C:plasma membrane"/>
    <property type="evidence" value="ECO:0007669"/>
    <property type="project" value="UniProtKB-SubCell"/>
</dbReference>
<dbReference type="AlphaFoldDB" id="A0A2A5S110"/>
<feature type="transmembrane region" description="Helical" evidence="8">
    <location>
        <begin position="105"/>
        <end position="123"/>
    </location>
</feature>
<keyword evidence="3" id="KW-0813">Transport</keyword>
<feature type="transmembrane region" description="Helical" evidence="8">
    <location>
        <begin position="81"/>
        <end position="99"/>
    </location>
</feature>
<evidence type="ECO:0000256" key="7">
    <source>
        <dbReference type="ARBA" id="ARBA00023136"/>
    </source>
</evidence>
<evidence type="ECO:0000256" key="3">
    <source>
        <dbReference type="ARBA" id="ARBA00022448"/>
    </source>
</evidence>
<evidence type="ECO:0000256" key="2">
    <source>
        <dbReference type="ARBA" id="ARBA00006669"/>
    </source>
</evidence>
<comment type="similarity">
    <text evidence="2">Belongs to the nicotinamide ribonucleoside (NR) uptake permease (TC 4.B.1) family.</text>
</comment>
<keyword evidence="7 8" id="KW-0472">Membrane</keyword>
<dbReference type="Pfam" id="PF04973">
    <property type="entry name" value="NMN_transporter"/>
    <property type="match status" value="1"/>
</dbReference>
<feature type="transmembrane region" description="Helical" evidence="8">
    <location>
        <begin position="195"/>
        <end position="214"/>
    </location>
</feature>
<proteinExistence type="inferred from homology"/>
<evidence type="ECO:0000256" key="4">
    <source>
        <dbReference type="ARBA" id="ARBA00022475"/>
    </source>
</evidence>
<dbReference type="NCBIfam" id="TIGR01528">
    <property type="entry name" value="NMN_trans_PnuC"/>
    <property type="match status" value="1"/>
</dbReference>
<evidence type="ECO:0000256" key="6">
    <source>
        <dbReference type="ARBA" id="ARBA00022989"/>
    </source>
</evidence>
<evidence type="ECO:0000256" key="8">
    <source>
        <dbReference type="SAM" id="Phobius"/>
    </source>
</evidence>
<keyword evidence="10" id="KW-1185">Reference proteome</keyword>
<gene>
    <name evidence="9" type="ORF">RU87_GL001270</name>
</gene>
<evidence type="ECO:0000256" key="5">
    <source>
        <dbReference type="ARBA" id="ARBA00022692"/>
    </source>
</evidence>
<dbReference type="STRING" id="1348632.GCA_001591745_00590"/>
<evidence type="ECO:0000256" key="1">
    <source>
        <dbReference type="ARBA" id="ARBA00004651"/>
    </source>
</evidence>
<keyword evidence="6 8" id="KW-1133">Transmembrane helix</keyword>
<keyword evidence="4" id="KW-1003">Cell membrane</keyword>